<dbReference type="EMBL" id="JBBPHU010000019">
    <property type="protein sequence ID" value="KAK7509211.1"/>
    <property type="molecule type" value="Genomic_DNA"/>
</dbReference>
<evidence type="ECO:0008006" key="3">
    <source>
        <dbReference type="Google" id="ProtNLM"/>
    </source>
</evidence>
<keyword evidence="2" id="KW-1185">Reference proteome</keyword>
<protein>
    <recommendedName>
        <fullName evidence="3">Secreted protein</fullName>
    </recommendedName>
</protein>
<sequence>MRSVVRVLQRGTVTTWTVAQLSARLFVWVPVSQSDCSTAQPLGRKGVESRRRSGRFSVQMWNGKMRLAWPMTLSNPAVH</sequence>
<gene>
    <name evidence="1" type="ORF">IWZ03DRAFT_93618</name>
</gene>
<dbReference type="Proteomes" id="UP001363622">
    <property type="component" value="Unassembled WGS sequence"/>
</dbReference>
<reference evidence="1 2" key="1">
    <citation type="submission" date="2024-04" db="EMBL/GenBank/DDBJ databases">
        <title>Phyllosticta paracitricarpa is synonymous to the EU quarantine fungus P. citricarpa based on phylogenomic analyses.</title>
        <authorList>
            <consortium name="Lawrence Berkeley National Laboratory"/>
            <person name="Van Ingen-Buijs V.A."/>
            <person name="Van Westerhoven A.C."/>
            <person name="Haridas S."/>
            <person name="Skiadas P."/>
            <person name="Martin F."/>
            <person name="Groenewald J.Z."/>
            <person name="Crous P.W."/>
            <person name="Seidl M.F."/>
        </authorList>
    </citation>
    <scope>NUCLEOTIDE SEQUENCE [LARGE SCALE GENOMIC DNA]</scope>
    <source>
        <strain evidence="1 2">CBS 123371</strain>
    </source>
</reference>
<accession>A0ABR1K7M5</accession>
<evidence type="ECO:0000313" key="2">
    <source>
        <dbReference type="Proteomes" id="UP001363622"/>
    </source>
</evidence>
<name>A0ABR1K7M5_9PEZI</name>
<evidence type="ECO:0000313" key="1">
    <source>
        <dbReference type="EMBL" id="KAK7509211.1"/>
    </source>
</evidence>
<organism evidence="1 2">
    <name type="scientific">Phyllosticta citriasiana</name>
    <dbReference type="NCBI Taxonomy" id="595635"/>
    <lineage>
        <taxon>Eukaryota</taxon>
        <taxon>Fungi</taxon>
        <taxon>Dikarya</taxon>
        <taxon>Ascomycota</taxon>
        <taxon>Pezizomycotina</taxon>
        <taxon>Dothideomycetes</taxon>
        <taxon>Dothideomycetes incertae sedis</taxon>
        <taxon>Botryosphaeriales</taxon>
        <taxon>Phyllostictaceae</taxon>
        <taxon>Phyllosticta</taxon>
    </lineage>
</organism>
<comment type="caution">
    <text evidence="1">The sequence shown here is derived from an EMBL/GenBank/DDBJ whole genome shotgun (WGS) entry which is preliminary data.</text>
</comment>
<proteinExistence type="predicted"/>